<protein>
    <submittedName>
        <fullName evidence="4 5">Uncharacterized protein LOC115625777</fullName>
    </submittedName>
</protein>
<evidence type="ECO:0000313" key="5">
    <source>
        <dbReference type="RefSeq" id="XP_030376807.1"/>
    </source>
</evidence>
<dbReference type="RefSeq" id="XP_030376807.1">
    <property type="nucleotide sequence ID" value="XM_030520947.1"/>
</dbReference>
<feature type="compositionally biased region" description="Basic and acidic residues" evidence="1">
    <location>
        <begin position="104"/>
        <end position="123"/>
    </location>
</feature>
<dbReference type="Pfam" id="PF16012">
    <property type="entry name" value="DUF4780"/>
    <property type="match status" value="1"/>
</dbReference>
<evidence type="ECO:0000259" key="2">
    <source>
        <dbReference type="Pfam" id="PF16012"/>
    </source>
</evidence>
<dbReference type="GeneID" id="115625777"/>
<gene>
    <name evidence="4 5" type="primary">LOC115625777</name>
</gene>
<name>A0A6J2TJG7_DROLE</name>
<dbReference type="RefSeq" id="XP_030376806.1">
    <property type="nucleotide sequence ID" value="XM_030520946.1"/>
</dbReference>
<evidence type="ECO:0000256" key="1">
    <source>
        <dbReference type="SAM" id="MobiDB-lite"/>
    </source>
</evidence>
<dbReference type="InterPro" id="IPR031961">
    <property type="entry name" value="DUF4780"/>
</dbReference>
<sequence>MFEEFSNDTHWRPIQNSRAPQRWMGNQNANNNNQLINDPALGRRRLSGAGNKWYLRYLKDGFEPEEAYRKALERRPVPNVSQNADRKRSNYSRPITSIPKRLHTVREEEPVEGERKSNTRDRDLEDKEKLVAIVPVGYPKETLSPKDLIKVEEAVLLEVASDPDDSLSLDRLEFKSGYMLVDCPDKKTAKWLLNVVAKLSIWNGKPLEAKLGGSVLPDRNVTLYIPNSATKDQEFIMALLRNQNSLCTDTWKVLSFTKVGDDCVLVLRIDNMSMQKINENGNKVWFRFGTIPVNEVVDLTEVDEKDDKPSEEST</sequence>
<dbReference type="Proteomes" id="UP000504634">
    <property type="component" value="Unplaced"/>
</dbReference>
<reference evidence="4 5" key="1">
    <citation type="submission" date="2025-04" db="UniProtKB">
        <authorList>
            <consortium name="RefSeq"/>
        </authorList>
    </citation>
    <scope>IDENTIFICATION</scope>
    <source>
        <strain evidence="4 5">11010-0011.00</strain>
        <tissue evidence="4 5">Whole body</tissue>
    </source>
</reference>
<feature type="domain" description="DUF4780" evidence="2">
    <location>
        <begin position="131"/>
        <end position="293"/>
    </location>
</feature>
<feature type="region of interest" description="Disordered" evidence="1">
    <location>
        <begin position="1"/>
        <end position="37"/>
    </location>
</feature>
<accession>A0A6J2TJG7</accession>
<keyword evidence="3" id="KW-1185">Reference proteome</keyword>
<evidence type="ECO:0000313" key="4">
    <source>
        <dbReference type="RefSeq" id="XP_030376806.1"/>
    </source>
</evidence>
<feature type="region of interest" description="Disordered" evidence="1">
    <location>
        <begin position="73"/>
        <end position="123"/>
    </location>
</feature>
<proteinExistence type="predicted"/>
<evidence type="ECO:0000313" key="3">
    <source>
        <dbReference type="Proteomes" id="UP000504634"/>
    </source>
</evidence>
<dbReference type="OrthoDB" id="6767813at2759"/>
<organism evidence="3 4">
    <name type="scientific">Drosophila lebanonensis</name>
    <name type="common">Fruit fly</name>
    <name type="synonym">Scaptodrosophila lebanonensis</name>
    <dbReference type="NCBI Taxonomy" id="7225"/>
    <lineage>
        <taxon>Eukaryota</taxon>
        <taxon>Metazoa</taxon>
        <taxon>Ecdysozoa</taxon>
        <taxon>Arthropoda</taxon>
        <taxon>Hexapoda</taxon>
        <taxon>Insecta</taxon>
        <taxon>Pterygota</taxon>
        <taxon>Neoptera</taxon>
        <taxon>Endopterygota</taxon>
        <taxon>Diptera</taxon>
        <taxon>Brachycera</taxon>
        <taxon>Muscomorpha</taxon>
        <taxon>Ephydroidea</taxon>
        <taxon>Drosophilidae</taxon>
        <taxon>Scaptodrosophila</taxon>
    </lineage>
</organism>
<dbReference type="AlphaFoldDB" id="A0A6J2TJG7"/>